<dbReference type="Proteomes" id="UP000614601">
    <property type="component" value="Unassembled WGS sequence"/>
</dbReference>
<dbReference type="EMBL" id="CAJFDH010000006">
    <property type="protein sequence ID" value="CAD5230113.1"/>
    <property type="molecule type" value="Genomic_DNA"/>
</dbReference>
<evidence type="ECO:0000313" key="2">
    <source>
        <dbReference type="Proteomes" id="UP000614601"/>
    </source>
</evidence>
<protein>
    <submittedName>
        <fullName evidence="1">Uncharacterized protein</fullName>
    </submittedName>
</protein>
<accession>A0A811LSP9</accession>
<sequence>MSYLEPKQPYTGLSEHSSQLFGGIIPTYGNSNLPYVTQHNYALYRKQLLLASHCLGLPGPLIQIEADDDEHRLRRLVRREVASPKSFELENRNLMVCQQDSNQSTVKLWTVDDNSTNKNLLQYELKYEIPPNIQKPTKFLNIGDVQPIKQIKLPAQPVELGRYDKDTPDILFIRDVAGLKLAKCHDDKDIEVTNILNYKVSSYCKIPYMDEIAITDENRNVFFGDIKEQVNMSRIKSDEPIRLICPTDCPAELMLAAKTKIYQSDFRTSTKYIEPIFNLDVDAKTSILNLSQERIDFLTGREIINHFRPVDTTKELYMVTGIQKIHLFDRRMPNQTILSMAHFDMDGGDYAQISDPLYDPTSNLQIYNYLALNHSIRPSISYWPIGFNQTEQICSSMGPLTTVTSPESIINYCKNHFTSSPQLSEFETDEIPKVPHAFYCQIMDDSRAVVFSQQNTGQIWVNDIIVSGCEQDSEEYKAIVDDREVNDGRVRQVKVFLEDHSVVDELTKKMSEDLVMEKEEIMKVDRSEASGQIMAKYDHWLEKYDKNPPELLTLDDVLHSDVEPMTEDLAKLKLIKEAKSEGHLLSNVILKTVKKANDAWEEKYCQNIDRIIDINEKKPKILKSQKIEQKVLDFEANDRGDYTGCGEFDNDEDD</sequence>
<comment type="caution">
    <text evidence="1">The sequence shown here is derived from an EMBL/GenBank/DDBJ whole genome shotgun (WGS) entry which is preliminary data.</text>
</comment>
<gene>
    <name evidence="1" type="ORF">BOKJ2_LOCUS13973</name>
</gene>
<keyword evidence="2" id="KW-1185">Reference proteome</keyword>
<evidence type="ECO:0000313" key="1">
    <source>
        <dbReference type="EMBL" id="CAD5230113.1"/>
    </source>
</evidence>
<dbReference type="Proteomes" id="UP000783686">
    <property type="component" value="Unassembled WGS sequence"/>
</dbReference>
<dbReference type="AlphaFoldDB" id="A0A811LSP9"/>
<dbReference type="OrthoDB" id="24893at2759"/>
<reference evidence="1" key="1">
    <citation type="submission" date="2020-09" db="EMBL/GenBank/DDBJ databases">
        <authorList>
            <person name="Kikuchi T."/>
        </authorList>
    </citation>
    <scope>NUCLEOTIDE SEQUENCE</scope>
    <source>
        <strain evidence="1">SH1</strain>
    </source>
</reference>
<proteinExistence type="predicted"/>
<dbReference type="EMBL" id="CAJFCW020000006">
    <property type="protein sequence ID" value="CAG9127501.1"/>
    <property type="molecule type" value="Genomic_DNA"/>
</dbReference>
<name>A0A811LSP9_9BILA</name>
<organism evidence="1 2">
    <name type="scientific">Bursaphelenchus okinawaensis</name>
    <dbReference type="NCBI Taxonomy" id="465554"/>
    <lineage>
        <taxon>Eukaryota</taxon>
        <taxon>Metazoa</taxon>
        <taxon>Ecdysozoa</taxon>
        <taxon>Nematoda</taxon>
        <taxon>Chromadorea</taxon>
        <taxon>Rhabditida</taxon>
        <taxon>Tylenchina</taxon>
        <taxon>Tylenchomorpha</taxon>
        <taxon>Aphelenchoidea</taxon>
        <taxon>Aphelenchoididae</taxon>
        <taxon>Bursaphelenchus</taxon>
    </lineage>
</organism>